<protein>
    <submittedName>
        <fullName evidence="1">ROK family protein</fullName>
    </submittedName>
</protein>
<dbReference type="Proteomes" id="UP000461880">
    <property type="component" value="Unassembled WGS sequence"/>
</dbReference>
<dbReference type="InterPro" id="IPR043129">
    <property type="entry name" value="ATPase_NBD"/>
</dbReference>
<sequence length="326" mass="36339">MAKIETLKQENLRMIRSCFYDGKVHTRNELAEQTHLSHAGILNYLKEMMENHEILCCGEETSTGGRRSKQYQVNPDFHHLGFLLLSAVKDGCAAERDILNLHGNLISGKRTVYAEGTLEEVFHEIREAEYEDPAISIWVLSIPGICRDGYAETCDWEELAGKDLKSELKTVSSRPFLLENDMNLAVMGLSSLHPEVSDLAAVYQPSAKGTGCGIILSHHLCRGYASAAGELQYLPGFSLKDQAELLKTDPSRLLNFQIQALAAVMNPELIGWCSALEGVSVSLEDTSLPEEIRPSLEVIRDLDANIRIGMRKLSIDYLLKENSEEM</sequence>
<organism evidence="1 2">
    <name type="scientific">Stecheria intestinalis</name>
    <dbReference type="NCBI Taxonomy" id="2606630"/>
    <lineage>
        <taxon>Bacteria</taxon>
        <taxon>Bacillati</taxon>
        <taxon>Bacillota</taxon>
        <taxon>Erysipelotrichia</taxon>
        <taxon>Erysipelotrichales</taxon>
        <taxon>Erysipelotrichaceae</taxon>
        <taxon>Stecheria</taxon>
    </lineage>
</organism>
<dbReference type="InterPro" id="IPR036388">
    <property type="entry name" value="WH-like_DNA-bd_sf"/>
</dbReference>
<dbReference type="RefSeq" id="WP_154503391.1">
    <property type="nucleotide sequence ID" value="NZ_VUMN01000006.1"/>
</dbReference>
<keyword evidence="2" id="KW-1185">Reference proteome</keyword>
<gene>
    <name evidence="1" type="ORF">FYJ51_03795</name>
</gene>
<proteinExistence type="predicted"/>
<comment type="caution">
    <text evidence="1">The sequence shown here is derived from an EMBL/GenBank/DDBJ whole genome shotgun (WGS) entry which is preliminary data.</text>
</comment>
<dbReference type="SUPFAM" id="SSF46785">
    <property type="entry name" value="Winged helix' DNA-binding domain"/>
    <property type="match status" value="1"/>
</dbReference>
<evidence type="ECO:0000313" key="2">
    <source>
        <dbReference type="Proteomes" id="UP000461880"/>
    </source>
</evidence>
<dbReference type="AlphaFoldDB" id="A0A7X2NRJ6"/>
<dbReference type="EMBL" id="VUMN01000006">
    <property type="protein sequence ID" value="MSS58021.1"/>
    <property type="molecule type" value="Genomic_DNA"/>
</dbReference>
<accession>A0A7X2NRJ6</accession>
<dbReference type="InterPro" id="IPR036390">
    <property type="entry name" value="WH_DNA-bd_sf"/>
</dbReference>
<dbReference type="SUPFAM" id="SSF53067">
    <property type="entry name" value="Actin-like ATPase domain"/>
    <property type="match status" value="1"/>
</dbReference>
<evidence type="ECO:0000313" key="1">
    <source>
        <dbReference type="EMBL" id="MSS58021.1"/>
    </source>
</evidence>
<reference evidence="1 2" key="1">
    <citation type="submission" date="2019-08" db="EMBL/GenBank/DDBJ databases">
        <title>In-depth cultivation of the pig gut microbiome towards novel bacterial diversity and tailored functional studies.</title>
        <authorList>
            <person name="Wylensek D."/>
            <person name="Hitch T.C.A."/>
            <person name="Clavel T."/>
        </authorList>
    </citation>
    <scope>NUCLEOTIDE SEQUENCE [LARGE SCALE GENOMIC DNA]</scope>
    <source>
        <strain evidence="1 2">Oil+RF-744-GAM-WT-6</strain>
    </source>
</reference>
<name>A0A7X2NRJ6_9FIRM</name>
<dbReference type="Gene3D" id="1.10.10.10">
    <property type="entry name" value="Winged helix-like DNA-binding domain superfamily/Winged helix DNA-binding domain"/>
    <property type="match status" value="1"/>
</dbReference>
<dbReference type="Gene3D" id="3.30.420.40">
    <property type="match status" value="2"/>
</dbReference>